<evidence type="ECO:0000313" key="2">
    <source>
        <dbReference type="EMBL" id="KWX12770.1"/>
    </source>
</evidence>
<evidence type="ECO:0000256" key="1">
    <source>
        <dbReference type="SAM" id="Phobius"/>
    </source>
</evidence>
<dbReference type="EMBL" id="JXTI01000100">
    <property type="protein sequence ID" value="KWX12770.1"/>
    <property type="molecule type" value="Genomic_DNA"/>
</dbReference>
<dbReference type="VEuPathDB" id="GiardiaDB:QR46_3237"/>
<name>A0A132NRW3_GIAIN</name>
<dbReference type="Proteomes" id="UP000070089">
    <property type="component" value="Unassembled WGS sequence"/>
</dbReference>
<dbReference type="OrthoDB" id="10255469at2759"/>
<feature type="transmembrane region" description="Helical" evidence="1">
    <location>
        <begin position="176"/>
        <end position="194"/>
    </location>
</feature>
<keyword evidence="1" id="KW-0812">Transmembrane</keyword>
<proteinExistence type="predicted"/>
<feature type="transmembrane region" description="Helical" evidence="1">
    <location>
        <begin position="52"/>
        <end position="68"/>
    </location>
</feature>
<accession>A0A132NRW3</accession>
<sequence length="201" mass="22881">MIGFNFGNKMLKVGTIREAEETLEELVLKVIHSNKRVATVWLRGVTLQNKRVYLISVLFTVLVLYSYTFVPTSLGALALTGIYYIILRTNWSKSEQILKLLGVDDRAEITEDDTRCHHLLAASIGRRFGKPFKRIVDAYRAYSKFGLSTDIKEAYPILILLGSGLFTFYFTSAYRIAILLSVCTYLWGPIRVLFQSKHKAS</sequence>
<gene>
    <name evidence="2" type="ORF">QR46_3237</name>
</gene>
<protein>
    <submittedName>
        <fullName evidence="2">Uncharacterized protein</fullName>
    </submittedName>
</protein>
<comment type="caution">
    <text evidence="2">The sequence shown here is derived from an EMBL/GenBank/DDBJ whole genome shotgun (WGS) entry which is preliminary data.</text>
</comment>
<reference evidence="2 3" key="1">
    <citation type="journal article" date="2015" name="Mol. Biochem. Parasitol.">
        <title>Identification of polymorphic genes for use in assemblage B genotyping assays through comparative genomics of multiple assemblage B Giardia duodenalis isolates.</title>
        <authorList>
            <person name="Wielinga C."/>
            <person name="Thompson R.C."/>
            <person name="Monis P."/>
            <person name="Ryan U."/>
        </authorList>
    </citation>
    <scope>NUCLEOTIDE SEQUENCE [LARGE SCALE GENOMIC DNA]</scope>
    <source>
        <strain evidence="2 3">BAH15c1</strain>
    </source>
</reference>
<keyword evidence="1" id="KW-0472">Membrane</keyword>
<evidence type="ECO:0000313" key="3">
    <source>
        <dbReference type="Proteomes" id="UP000070089"/>
    </source>
</evidence>
<keyword evidence="1" id="KW-1133">Transmembrane helix</keyword>
<dbReference type="AlphaFoldDB" id="A0A132NRW3"/>
<organism evidence="2 3">
    <name type="scientific">Giardia duodenalis assemblage B</name>
    <dbReference type="NCBI Taxonomy" id="1394984"/>
    <lineage>
        <taxon>Eukaryota</taxon>
        <taxon>Metamonada</taxon>
        <taxon>Diplomonadida</taxon>
        <taxon>Hexamitidae</taxon>
        <taxon>Giardiinae</taxon>
        <taxon>Giardia</taxon>
    </lineage>
</organism>